<comment type="subcellular location">
    <subcellularLocation>
        <location evidence="1">Membrane</location>
        <topology evidence="1">Single-pass membrane protein</topology>
    </subcellularLocation>
</comment>
<keyword evidence="2" id="KW-0813">Transport</keyword>
<gene>
    <name evidence="9" type="ORF">C7S10_01705</name>
</gene>
<keyword evidence="6" id="KW-0811">Translocation</keyword>
<dbReference type="Gene3D" id="1.20.5.3310">
    <property type="match status" value="1"/>
</dbReference>
<keyword evidence="7" id="KW-0472">Membrane</keyword>
<accession>A0A2R7Z1I6</accession>
<dbReference type="PRINTS" id="PR01506">
    <property type="entry name" value="TATBPROTEIN"/>
</dbReference>
<dbReference type="AlphaFoldDB" id="A0A2R7Z1I6"/>
<feature type="compositionally biased region" description="Acidic residues" evidence="8">
    <location>
        <begin position="107"/>
        <end position="121"/>
    </location>
</feature>
<dbReference type="Pfam" id="PF02416">
    <property type="entry name" value="TatA_B_E"/>
    <property type="match status" value="1"/>
</dbReference>
<dbReference type="PANTHER" id="PTHR33162">
    <property type="entry name" value="SEC-INDEPENDENT PROTEIN TRANSLOCASE PROTEIN TATA, CHLOROPLASTIC"/>
    <property type="match status" value="1"/>
</dbReference>
<evidence type="ECO:0000256" key="6">
    <source>
        <dbReference type="ARBA" id="ARBA00023010"/>
    </source>
</evidence>
<evidence type="ECO:0000256" key="1">
    <source>
        <dbReference type="ARBA" id="ARBA00004167"/>
    </source>
</evidence>
<protein>
    <submittedName>
        <fullName evidence="9">Translocase</fullName>
    </submittedName>
</protein>
<reference evidence="9 10" key="1">
    <citation type="submission" date="2018-03" db="EMBL/GenBank/DDBJ databases">
        <authorList>
            <person name="Keele B.F."/>
        </authorList>
    </citation>
    <scope>NUCLEOTIDE SEQUENCE [LARGE SCALE GENOMIC DNA]</scope>
    <source>
        <strain evidence="9 10">IB-3</strain>
    </source>
</reference>
<evidence type="ECO:0000313" key="9">
    <source>
        <dbReference type="EMBL" id="PUA82488.1"/>
    </source>
</evidence>
<dbReference type="GO" id="GO:0015031">
    <property type="term" value="P:protein transport"/>
    <property type="evidence" value="ECO:0007669"/>
    <property type="project" value="UniProtKB-KW"/>
</dbReference>
<dbReference type="OrthoDB" id="3267321at2"/>
<dbReference type="InterPro" id="IPR003369">
    <property type="entry name" value="TatA/B/E"/>
</dbReference>
<feature type="region of interest" description="Disordered" evidence="8">
    <location>
        <begin position="83"/>
        <end position="137"/>
    </location>
</feature>
<keyword evidence="10" id="KW-1185">Reference proteome</keyword>
<organism evidence="9 10">
    <name type="scientific">Nocardioides currus</name>
    <dbReference type="NCBI Taxonomy" id="2133958"/>
    <lineage>
        <taxon>Bacteria</taxon>
        <taxon>Bacillati</taxon>
        <taxon>Actinomycetota</taxon>
        <taxon>Actinomycetes</taxon>
        <taxon>Propionibacteriales</taxon>
        <taxon>Nocardioidaceae</taxon>
        <taxon>Nocardioides</taxon>
    </lineage>
</organism>
<keyword evidence="5" id="KW-1133">Transmembrane helix</keyword>
<keyword evidence="4" id="KW-0653">Protein transport</keyword>
<evidence type="ECO:0000256" key="8">
    <source>
        <dbReference type="SAM" id="MobiDB-lite"/>
    </source>
</evidence>
<feature type="compositionally biased region" description="Basic and acidic residues" evidence="8">
    <location>
        <begin position="86"/>
        <end position="106"/>
    </location>
</feature>
<dbReference type="PANTHER" id="PTHR33162:SF1">
    <property type="entry name" value="SEC-INDEPENDENT PROTEIN TRANSLOCASE PROTEIN TATA, CHLOROPLASTIC"/>
    <property type="match status" value="1"/>
</dbReference>
<sequence>MFGIGLMELAVIAVLAVLVMGPDKIPGLAKQAAGLMKSAKNATNSVRDELRTNLGPDYADLELTDLNPRSLVRKHVMEAWNDDHDDDRIDDRYDEREAEEDLIHLDDPDDLDELDEDDAESSDDRSTTNELIERNVS</sequence>
<evidence type="ECO:0000256" key="5">
    <source>
        <dbReference type="ARBA" id="ARBA00022989"/>
    </source>
</evidence>
<dbReference type="Proteomes" id="UP000244867">
    <property type="component" value="Unassembled WGS sequence"/>
</dbReference>
<feature type="compositionally biased region" description="Basic and acidic residues" evidence="8">
    <location>
        <begin position="122"/>
        <end position="137"/>
    </location>
</feature>
<evidence type="ECO:0000256" key="7">
    <source>
        <dbReference type="ARBA" id="ARBA00023136"/>
    </source>
</evidence>
<evidence type="ECO:0000256" key="2">
    <source>
        <dbReference type="ARBA" id="ARBA00022448"/>
    </source>
</evidence>
<evidence type="ECO:0000313" key="10">
    <source>
        <dbReference type="Proteomes" id="UP000244867"/>
    </source>
</evidence>
<dbReference type="GO" id="GO:0016020">
    <property type="term" value="C:membrane"/>
    <property type="evidence" value="ECO:0007669"/>
    <property type="project" value="UniProtKB-SubCell"/>
</dbReference>
<comment type="caution">
    <text evidence="9">The sequence shown here is derived from an EMBL/GenBank/DDBJ whole genome shotgun (WGS) entry which is preliminary data.</text>
</comment>
<name>A0A2R7Z1I6_9ACTN</name>
<proteinExistence type="predicted"/>
<dbReference type="EMBL" id="PYXZ01000001">
    <property type="protein sequence ID" value="PUA82488.1"/>
    <property type="molecule type" value="Genomic_DNA"/>
</dbReference>
<dbReference type="RefSeq" id="WP_108342675.1">
    <property type="nucleotide sequence ID" value="NZ_PYXZ01000001.1"/>
</dbReference>
<keyword evidence="3" id="KW-0812">Transmembrane</keyword>
<dbReference type="NCBIfam" id="NF002377">
    <property type="entry name" value="PRK01371.1-4"/>
    <property type="match status" value="1"/>
</dbReference>
<evidence type="ECO:0000256" key="4">
    <source>
        <dbReference type="ARBA" id="ARBA00022927"/>
    </source>
</evidence>
<evidence type="ECO:0000256" key="3">
    <source>
        <dbReference type="ARBA" id="ARBA00022692"/>
    </source>
</evidence>